<dbReference type="PANTHER" id="PTHR21299">
    <property type="entry name" value="CYTIDYLATE KINASE/PANTOATE-BETA-ALANINE LIGASE"/>
    <property type="match status" value="1"/>
</dbReference>
<dbReference type="GO" id="GO:0005524">
    <property type="term" value="F:ATP binding"/>
    <property type="evidence" value="ECO:0007669"/>
    <property type="project" value="UniProtKB-UniRule"/>
</dbReference>
<proteinExistence type="inferred from homology"/>
<evidence type="ECO:0000259" key="9">
    <source>
        <dbReference type="Pfam" id="PF02224"/>
    </source>
</evidence>
<keyword evidence="11" id="KW-1185">Reference proteome</keyword>
<keyword evidence="2 8" id="KW-0808">Transferase</keyword>
<dbReference type="GO" id="GO:0005829">
    <property type="term" value="C:cytosol"/>
    <property type="evidence" value="ECO:0007669"/>
    <property type="project" value="TreeGrafter"/>
</dbReference>
<evidence type="ECO:0000256" key="6">
    <source>
        <dbReference type="ARBA" id="ARBA00047615"/>
    </source>
</evidence>
<evidence type="ECO:0000256" key="7">
    <source>
        <dbReference type="ARBA" id="ARBA00048478"/>
    </source>
</evidence>
<evidence type="ECO:0000313" key="11">
    <source>
        <dbReference type="Proteomes" id="UP000235682"/>
    </source>
</evidence>
<evidence type="ECO:0000256" key="5">
    <source>
        <dbReference type="ARBA" id="ARBA00022840"/>
    </source>
</evidence>
<dbReference type="NCBIfam" id="TIGR00017">
    <property type="entry name" value="cmk"/>
    <property type="match status" value="1"/>
</dbReference>
<feature type="binding site" evidence="8">
    <location>
        <begin position="8"/>
        <end position="16"/>
    </location>
    <ligand>
        <name>ATP</name>
        <dbReference type="ChEBI" id="CHEBI:30616"/>
    </ligand>
</feature>
<dbReference type="Pfam" id="PF02224">
    <property type="entry name" value="Cytidylate_kin"/>
    <property type="match status" value="1"/>
</dbReference>
<dbReference type="OrthoDB" id="9807434at2"/>
<organism evidence="10 11">
    <name type="scientific">Dolosicoccus paucivorans</name>
    <dbReference type="NCBI Taxonomy" id="84521"/>
    <lineage>
        <taxon>Bacteria</taxon>
        <taxon>Bacillati</taxon>
        <taxon>Bacillota</taxon>
        <taxon>Bacilli</taxon>
        <taxon>Lactobacillales</taxon>
        <taxon>Aerococcaceae</taxon>
        <taxon>Dolosicoccus</taxon>
    </lineage>
</organism>
<name>A0A1G8KZ14_9LACT</name>
<evidence type="ECO:0000313" key="10">
    <source>
        <dbReference type="EMBL" id="PMC58919.1"/>
    </source>
</evidence>
<dbReference type="Proteomes" id="UP000235682">
    <property type="component" value="Unassembled WGS sequence"/>
</dbReference>
<reference evidence="10 11" key="1">
    <citation type="submission" date="2017-09" db="EMBL/GenBank/DDBJ databases">
        <title>Bacterial strain isolated from the female urinary microbiota.</title>
        <authorList>
            <person name="Thomas-White K."/>
            <person name="Kumar N."/>
            <person name="Forster S."/>
            <person name="Putonti C."/>
            <person name="Lawley T."/>
            <person name="Wolfe A.J."/>
        </authorList>
    </citation>
    <scope>NUCLEOTIDE SEQUENCE [LARGE SCALE GENOMIC DNA]</scope>
    <source>
        <strain evidence="10 11">UMB0852</strain>
    </source>
</reference>
<dbReference type="HAMAP" id="MF_00238">
    <property type="entry name" value="Cytidyl_kinase_type1"/>
    <property type="match status" value="1"/>
</dbReference>
<dbReference type="Gene3D" id="3.40.50.300">
    <property type="entry name" value="P-loop containing nucleotide triphosphate hydrolases"/>
    <property type="match status" value="1"/>
</dbReference>
<protein>
    <recommendedName>
        <fullName evidence="8">Cytidylate kinase</fullName>
        <shortName evidence="8">CK</shortName>
        <ecNumber evidence="8">2.7.4.25</ecNumber>
    </recommendedName>
    <alternativeName>
        <fullName evidence="8">Cytidine monophosphate kinase</fullName>
        <shortName evidence="8">CMP kinase</shortName>
    </alternativeName>
</protein>
<feature type="domain" description="Cytidylate kinase" evidence="9">
    <location>
        <begin position="4"/>
        <end position="216"/>
    </location>
</feature>
<dbReference type="GO" id="GO:0015949">
    <property type="term" value="P:nucleobase-containing small molecule interconversion"/>
    <property type="evidence" value="ECO:0007669"/>
    <property type="project" value="TreeGrafter"/>
</dbReference>
<dbReference type="AlphaFoldDB" id="A0A1G8KZ14"/>
<dbReference type="PANTHER" id="PTHR21299:SF2">
    <property type="entry name" value="CYTIDYLATE KINASE"/>
    <property type="match status" value="1"/>
</dbReference>
<keyword evidence="8" id="KW-0963">Cytoplasm</keyword>
<comment type="catalytic activity">
    <reaction evidence="6 8">
        <text>dCMP + ATP = dCDP + ADP</text>
        <dbReference type="Rhea" id="RHEA:25094"/>
        <dbReference type="ChEBI" id="CHEBI:30616"/>
        <dbReference type="ChEBI" id="CHEBI:57566"/>
        <dbReference type="ChEBI" id="CHEBI:58593"/>
        <dbReference type="ChEBI" id="CHEBI:456216"/>
        <dbReference type="EC" id="2.7.4.25"/>
    </reaction>
</comment>
<dbReference type="InterPro" id="IPR003136">
    <property type="entry name" value="Cytidylate_kin"/>
</dbReference>
<dbReference type="CDD" id="cd02019">
    <property type="entry name" value="NK"/>
    <property type="match status" value="1"/>
</dbReference>
<keyword evidence="4 8" id="KW-0418">Kinase</keyword>
<dbReference type="InterPro" id="IPR011994">
    <property type="entry name" value="Cytidylate_kinase_dom"/>
</dbReference>
<evidence type="ECO:0000256" key="3">
    <source>
        <dbReference type="ARBA" id="ARBA00022741"/>
    </source>
</evidence>
<dbReference type="EMBL" id="PNHE01000004">
    <property type="protein sequence ID" value="PMC58919.1"/>
    <property type="molecule type" value="Genomic_DNA"/>
</dbReference>
<dbReference type="RefSeq" id="WP_092084973.1">
    <property type="nucleotide sequence ID" value="NZ_FNEL01000015.1"/>
</dbReference>
<keyword evidence="5 8" id="KW-0067">ATP-binding</keyword>
<evidence type="ECO:0000256" key="1">
    <source>
        <dbReference type="ARBA" id="ARBA00009427"/>
    </source>
</evidence>
<evidence type="ECO:0000256" key="4">
    <source>
        <dbReference type="ARBA" id="ARBA00022777"/>
    </source>
</evidence>
<accession>A0A1G8KZ14</accession>
<comment type="caution">
    <text evidence="10">The sequence shown here is derived from an EMBL/GenBank/DDBJ whole genome shotgun (WGS) entry which is preliminary data.</text>
</comment>
<comment type="similarity">
    <text evidence="1 8">Belongs to the cytidylate kinase family. Type 1 subfamily.</text>
</comment>
<evidence type="ECO:0000256" key="2">
    <source>
        <dbReference type="ARBA" id="ARBA00022679"/>
    </source>
</evidence>
<dbReference type="SUPFAM" id="SSF52540">
    <property type="entry name" value="P-loop containing nucleoside triphosphate hydrolases"/>
    <property type="match status" value="1"/>
</dbReference>
<dbReference type="GO" id="GO:0036431">
    <property type="term" value="F:dCMP kinase activity"/>
    <property type="evidence" value="ECO:0007669"/>
    <property type="project" value="InterPro"/>
</dbReference>
<gene>
    <name evidence="8" type="primary">cmk</name>
    <name evidence="10" type="ORF">CJ205_01760</name>
</gene>
<keyword evidence="3 8" id="KW-0547">Nucleotide-binding</keyword>
<sequence length="217" mass="24582">MLTIAIDGPASSGKSTIARLLAERLNIIYVDTGAMYRGITYYMLTQGKEIDSQADFSFLEEIDLSFEYINGLQHILLNGQDLTHEIRGEEVTKYVSPVAAIPQVRDYLVSMQQKMAAKTSLVMDGRDIGTTVLPQATYKFYFEASPEVRALRRYKENQALGYTKESLEEIKKGIIERDHYDMNRPVSPLKPAQDAIIIDTSDLTIEEVLQKIEEIIH</sequence>
<comment type="catalytic activity">
    <reaction evidence="7 8">
        <text>CMP + ATP = CDP + ADP</text>
        <dbReference type="Rhea" id="RHEA:11600"/>
        <dbReference type="ChEBI" id="CHEBI:30616"/>
        <dbReference type="ChEBI" id="CHEBI:58069"/>
        <dbReference type="ChEBI" id="CHEBI:60377"/>
        <dbReference type="ChEBI" id="CHEBI:456216"/>
        <dbReference type="EC" id="2.7.4.25"/>
    </reaction>
</comment>
<dbReference type="CDD" id="cd02020">
    <property type="entry name" value="CMPK"/>
    <property type="match status" value="1"/>
</dbReference>
<comment type="subcellular location">
    <subcellularLocation>
        <location evidence="8">Cytoplasm</location>
    </subcellularLocation>
</comment>
<evidence type="ECO:0000256" key="8">
    <source>
        <dbReference type="HAMAP-Rule" id="MF_00238"/>
    </source>
</evidence>
<dbReference type="STRING" id="84521.SAMN04487994_101522"/>
<dbReference type="EC" id="2.7.4.25" evidence="8"/>
<dbReference type="InterPro" id="IPR027417">
    <property type="entry name" value="P-loop_NTPase"/>
</dbReference>
<dbReference type="GO" id="GO:0036430">
    <property type="term" value="F:CMP kinase activity"/>
    <property type="evidence" value="ECO:0007669"/>
    <property type="project" value="RHEA"/>
</dbReference>
<dbReference type="GO" id="GO:0006220">
    <property type="term" value="P:pyrimidine nucleotide metabolic process"/>
    <property type="evidence" value="ECO:0007669"/>
    <property type="project" value="UniProtKB-UniRule"/>
</dbReference>